<keyword evidence="5" id="KW-0732">Signal</keyword>
<keyword evidence="2 4" id="KW-0472">Membrane</keyword>
<dbReference type="Gene3D" id="2.40.170.20">
    <property type="entry name" value="TonB-dependent receptor, beta-barrel domain"/>
    <property type="match status" value="1"/>
</dbReference>
<dbReference type="SUPFAM" id="SSF56935">
    <property type="entry name" value="Porins"/>
    <property type="match status" value="1"/>
</dbReference>
<evidence type="ECO:0000256" key="5">
    <source>
        <dbReference type="SAM" id="SignalP"/>
    </source>
</evidence>
<feature type="signal peptide" evidence="5">
    <location>
        <begin position="1"/>
        <end position="30"/>
    </location>
</feature>
<dbReference type="PANTHER" id="PTHR40980">
    <property type="entry name" value="PLUG DOMAIN-CONTAINING PROTEIN"/>
    <property type="match status" value="1"/>
</dbReference>
<evidence type="ECO:0000313" key="9">
    <source>
        <dbReference type="Proteomes" id="UP000004374"/>
    </source>
</evidence>
<protein>
    <submittedName>
        <fullName evidence="8">Nucleoside diphosphate kinase</fullName>
    </submittedName>
</protein>
<keyword evidence="8" id="KW-0418">Kinase</keyword>
<dbReference type="OrthoDB" id="99276at2"/>
<dbReference type="PANTHER" id="PTHR40980:SF3">
    <property type="entry name" value="TONB-DEPENDENT RECEPTOR-LIKE BETA-BARREL DOMAIN-CONTAINING PROTEIN"/>
    <property type="match status" value="1"/>
</dbReference>
<dbReference type="InterPro" id="IPR012910">
    <property type="entry name" value="Plug_dom"/>
</dbReference>
<dbReference type="InterPro" id="IPR036942">
    <property type="entry name" value="Beta-barrel_TonB_sf"/>
</dbReference>
<dbReference type="AlphaFoldDB" id="I1E026"/>
<keyword evidence="3" id="KW-0998">Cell outer membrane</keyword>
<dbReference type="InterPro" id="IPR010104">
    <property type="entry name" value="TonB_rcpt_bac"/>
</dbReference>
<dbReference type="STRING" id="562729.RNAN_2660"/>
<proteinExistence type="inferred from homology"/>
<accession>I1E026</accession>
<gene>
    <name evidence="8" type="ORF">RNAN_2660</name>
</gene>
<reference evidence="8 9" key="1">
    <citation type="journal article" date="2012" name="J. Bacteriol.">
        <title>Genome Sequence of the Protease-Producing Bacterium Rheinheimera nanhaiensis E407-8T, Isolated from Deep-Sea Sediment of the South China Sea.</title>
        <authorList>
            <person name="Zhang X.-Y."/>
            <person name="Zhang Y.-J."/>
            <person name="Qin Q.-L."/>
            <person name="Xie B.-B."/>
            <person name="Chen X.-L."/>
            <person name="Zhou B.-C."/>
            <person name="Zhang Y.-Z."/>
        </authorList>
    </citation>
    <scope>NUCLEOTIDE SEQUENCE [LARGE SCALE GENOMIC DNA]</scope>
    <source>
        <strain evidence="8 9">E407-8</strain>
    </source>
</reference>
<dbReference type="EMBL" id="BAFK01000016">
    <property type="protein sequence ID" value="GAB59654.1"/>
    <property type="molecule type" value="Genomic_DNA"/>
</dbReference>
<evidence type="ECO:0000256" key="1">
    <source>
        <dbReference type="ARBA" id="ARBA00004442"/>
    </source>
</evidence>
<dbReference type="Proteomes" id="UP000004374">
    <property type="component" value="Unassembled WGS sequence"/>
</dbReference>
<dbReference type="Pfam" id="PF00593">
    <property type="entry name" value="TonB_dep_Rec_b-barrel"/>
    <property type="match status" value="1"/>
</dbReference>
<keyword evidence="9" id="KW-1185">Reference proteome</keyword>
<dbReference type="RefSeq" id="WP_008222447.1">
    <property type="nucleotide sequence ID" value="NZ_BAFK01000016.1"/>
</dbReference>
<name>I1E026_9GAMM</name>
<organism evidence="8 9">
    <name type="scientific">Rheinheimera nanhaiensis E407-8</name>
    <dbReference type="NCBI Taxonomy" id="562729"/>
    <lineage>
        <taxon>Bacteria</taxon>
        <taxon>Pseudomonadati</taxon>
        <taxon>Pseudomonadota</taxon>
        <taxon>Gammaproteobacteria</taxon>
        <taxon>Chromatiales</taxon>
        <taxon>Chromatiaceae</taxon>
        <taxon>Rheinheimera</taxon>
    </lineage>
</organism>
<dbReference type="Gene3D" id="2.170.130.10">
    <property type="entry name" value="TonB-dependent receptor, plug domain"/>
    <property type="match status" value="1"/>
</dbReference>
<dbReference type="NCBIfam" id="TIGR01782">
    <property type="entry name" value="TonB-Xanth-Caul"/>
    <property type="match status" value="1"/>
</dbReference>
<dbReference type="GO" id="GO:0016301">
    <property type="term" value="F:kinase activity"/>
    <property type="evidence" value="ECO:0007669"/>
    <property type="project" value="UniProtKB-KW"/>
</dbReference>
<dbReference type="GO" id="GO:0009279">
    <property type="term" value="C:cell outer membrane"/>
    <property type="evidence" value="ECO:0007669"/>
    <property type="project" value="UniProtKB-SubCell"/>
</dbReference>
<feature type="chain" id="PRO_5003639658" evidence="5">
    <location>
        <begin position="31"/>
        <end position="1003"/>
    </location>
</feature>
<comment type="caution">
    <text evidence="8">The sequence shown here is derived from an EMBL/GenBank/DDBJ whole genome shotgun (WGS) entry which is preliminary data.</text>
</comment>
<evidence type="ECO:0000256" key="3">
    <source>
        <dbReference type="ARBA" id="ARBA00023237"/>
    </source>
</evidence>
<dbReference type="InterPro" id="IPR000531">
    <property type="entry name" value="Beta-barrel_TonB"/>
</dbReference>
<dbReference type="Pfam" id="PF07715">
    <property type="entry name" value="Plug"/>
    <property type="match status" value="1"/>
</dbReference>
<keyword evidence="4" id="KW-0798">TonB box</keyword>
<keyword evidence="8" id="KW-0808">Transferase</keyword>
<feature type="domain" description="TonB-dependent receptor-like beta-barrel" evidence="6">
    <location>
        <begin position="445"/>
        <end position="968"/>
    </location>
</feature>
<evidence type="ECO:0000259" key="7">
    <source>
        <dbReference type="Pfam" id="PF07715"/>
    </source>
</evidence>
<evidence type="ECO:0000256" key="4">
    <source>
        <dbReference type="RuleBase" id="RU003357"/>
    </source>
</evidence>
<comment type="similarity">
    <text evidence="4">Belongs to the TonB-dependent receptor family.</text>
</comment>
<evidence type="ECO:0000259" key="6">
    <source>
        <dbReference type="Pfam" id="PF00593"/>
    </source>
</evidence>
<evidence type="ECO:0000313" key="8">
    <source>
        <dbReference type="EMBL" id="GAB59654.1"/>
    </source>
</evidence>
<evidence type="ECO:0000256" key="2">
    <source>
        <dbReference type="ARBA" id="ARBA00023136"/>
    </source>
</evidence>
<feature type="domain" description="TonB-dependent receptor plug" evidence="7">
    <location>
        <begin position="63"/>
        <end position="165"/>
    </location>
</feature>
<comment type="subcellular location">
    <subcellularLocation>
        <location evidence="1 4">Cell outer membrane</location>
    </subcellularLocation>
</comment>
<dbReference type="InterPro" id="IPR037066">
    <property type="entry name" value="Plug_dom_sf"/>
</dbReference>
<sequence>MRKSTLFTKNRVALAVSVVLGAGLLLPVQAQQTENDNEAKDVNVEIIQVKGIRGSLARSMDMKRDGSGVMDAISAEEMGKFPDTNLAESLQRITGVSVSRANGEGSQITVRGFGPEFNLVTLNGRQMAGTGFSRSFNFENLSSEGVSALEIYKTARADVPTGGLGATVNIVTAKPLQNPGERYSIMAKGLHDSSNKAGDDVTPELAGIYSNTFMDDRFGVSANFSFHRRDFQRQSANVRSWQLNPSLSVDAADIVDGRPVDANGDVIPRFWRPDENGDLQPVTAAFFPQEISFAREDIQRERTNGQVTFQFAATDNVILTLDHTISNAVTGNNSLSWGVWNGSFGGNANAYELDENGTAIYYNSSGDDGSFTGFRETAEVDSKATGFNLAWAFSDTLSFNFDAHTSKTTTDNGKDKGIGAQARVILGSAALSSKEYFFRDGDIPGYNIRWLNGSNELSPNEIGSNFSIFTRTPGESEVDQVQFGGEWLPELGYGLAAVSFGAAYTKQSLSGSGGSNNANAPGFNNGTFAEIFPDSMFTRVDLSDFLDEFSFGAGGVSPGYAYTFNIDEAITRQLAALTEDVLGADAYEIGTFGPDMFPVNRIEEETVSLYLSTEWEFEVKGYYVDVNLGLRYEETDIVSPAKSRVPEYVYWAGGSEWLTQFASGGELVEVEFTGNYDLLLPMFDVKVDITDDWVGRFSAGKTITRPGLGQMLGNLSLTPSPKIGARSGSRGNPNLKPFESTNLDLSLEYYYGEASYAAIGLFWKDVDDWIDNSQVTTTFEGLHDVYLGQRWNAAVAAIEARGEQATDGAIYNEIVANGVGIGENNRVLPDPNTDPLIQWTINSPENVGARKVNGLEFAVQHVFGDSGFGTGINATLVDGDVEYDNVVLAAQAILPGLSNSANWQVFYEKHGWSVKLTAAWRDEYLAGQGQPDTTDAPPNYVEEYLQWDLSVNYAVNDNLTVFFEGINLTNETERSFGRFERQFLSAAQYGPRYAIGVRYTLGN</sequence>